<keyword evidence="1 9" id="KW-0732">Signal</keyword>
<evidence type="ECO:0000256" key="2">
    <source>
        <dbReference type="ARBA" id="ARBA00022801"/>
    </source>
</evidence>
<evidence type="ECO:0000256" key="10">
    <source>
        <dbReference type="SAM" id="MobiDB-lite"/>
    </source>
</evidence>
<evidence type="ECO:0000256" key="7">
    <source>
        <dbReference type="ARBA" id="ARBA00023326"/>
    </source>
</evidence>
<feature type="compositionally biased region" description="Low complexity" evidence="10">
    <location>
        <begin position="271"/>
        <end position="280"/>
    </location>
</feature>
<comment type="similarity">
    <text evidence="9">Belongs to the glycosyl hydrolase family 6.</text>
</comment>
<dbReference type="Proteomes" id="UP001500909">
    <property type="component" value="Unassembled WGS sequence"/>
</dbReference>
<dbReference type="Pfam" id="PF01341">
    <property type="entry name" value="Glyco_hydro_6"/>
    <property type="match status" value="1"/>
</dbReference>
<dbReference type="InterPro" id="IPR016288">
    <property type="entry name" value="Beta_cellobiohydrolase"/>
</dbReference>
<evidence type="ECO:0000256" key="8">
    <source>
        <dbReference type="PROSITE-ProRule" id="PRU10056"/>
    </source>
</evidence>
<evidence type="ECO:0000256" key="5">
    <source>
        <dbReference type="ARBA" id="ARBA00023277"/>
    </source>
</evidence>
<evidence type="ECO:0000256" key="9">
    <source>
        <dbReference type="RuleBase" id="RU361186"/>
    </source>
</evidence>
<dbReference type="PROSITE" id="PS00655">
    <property type="entry name" value="GLYCOSYL_HYDROL_F6_1"/>
    <property type="match status" value="1"/>
</dbReference>
<organism evidence="11 12">
    <name type="scientific">Streptomyces olivaceiscleroticus</name>
    <dbReference type="NCBI Taxonomy" id="68245"/>
    <lineage>
        <taxon>Bacteria</taxon>
        <taxon>Bacillati</taxon>
        <taxon>Actinomycetota</taxon>
        <taxon>Actinomycetes</taxon>
        <taxon>Kitasatosporales</taxon>
        <taxon>Streptomycetaceae</taxon>
        <taxon>Streptomyces</taxon>
    </lineage>
</organism>
<feature type="compositionally biased region" description="Pro residues" evidence="10">
    <location>
        <begin position="340"/>
        <end position="349"/>
    </location>
</feature>
<dbReference type="PANTHER" id="PTHR34876:SF4">
    <property type="entry name" value="1,4-BETA-D-GLUCAN CELLOBIOHYDROLASE C-RELATED"/>
    <property type="match status" value="1"/>
</dbReference>
<dbReference type="Gene3D" id="3.20.20.40">
    <property type="entry name" value="1, 4-beta cellobiohydrolase"/>
    <property type="match status" value="1"/>
</dbReference>
<dbReference type="EC" id="3.2.1.-" evidence="9"/>
<feature type="compositionally biased region" description="Low complexity" evidence="10">
    <location>
        <begin position="350"/>
        <end position="384"/>
    </location>
</feature>
<feature type="signal peptide" evidence="9">
    <location>
        <begin position="1"/>
        <end position="20"/>
    </location>
</feature>
<accession>A0ABN0ZAY3</accession>
<evidence type="ECO:0000256" key="1">
    <source>
        <dbReference type="ARBA" id="ARBA00022729"/>
    </source>
</evidence>
<keyword evidence="5 9" id="KW-0119">Carbohydrate metabolism</keyword>
<dbReference type="PRINTS" id="PR00733">
    <property type="entry name" value="GLHYDRLASE6"/>
</dbReference>
<evidence type="ECO:0000313" key="11">
    <source>
        <dbReference type="EMBL" id="GAA0441786.1"/>
    </source>
</evidence>
<keyword evidence="4" id="KW-1015">Disulfide bond</keyword>
<feature type="region of interest" description="Disordered" evidence="10">
    <location>
        <begin position="239"/>
        <end position="280"/>
    </location>
</feature>
<evidence type="ECO:0000313" key="12">
    <source>
        <dbReference type="Proteomes" id="UP001500909"/>
    </source>
</evidence>
<dbReference type="GO" id="GO:0016787">
    <property type="term" value="F:hydrolase activity"/>
    <property type="evidence" value="ECO:0007669"/>
    <property type="project" value="UniProtKB-KW"/>
</dbReference>
<keyword evidence="7 9" id="KW-0624">Polysaccharide degradation</keyword>
<proteinExistence type="inferred from homology"/>
<sequence>MGVTLGVLPLLGMLTAACWAAAPEGEQAGFWVDPDTAGARKARVLAERGREAEASLLRRIADRPVAVWLTEENPTPRVARITEEAAGDGQVPIFVAYNIPQRDCGHYSAGGAGSDSAYRRWVARLAQGLGNRKAVVVLEPDAVPHTVAGCRNRARADRLALLDEAVRTLKARPGASVYVDAGNASWIKDIDALARYLSSAGVKRADGFALNVSNFQTTKVSEEYGDKLSRALGGAHYVIDTSRNGNGPPPDGQDQGSDTESWCNPPDRALGTPPTTHTGHPLVDAYLWVKRPGESDGTCRGGPPAGQWWTDYALQLVRGSLEPPQAPEPPRRPDQESPQQPSPEPPQRPEPQQAGAASAFPAPAADPVTSHAPTSPATASPASP</sequence>
<comment type="caution">
    <text evidence="11">The sequence shown here is derived from an EMBL/GenBank/DDBJ whole genome shotgun (WGS) entry which is preliminary data.</text>
</comment>
<dbReference type="PANTHER" id="PTHR34876">
    <property type="match status" value="1"/>
</dbReference>
<name>A0ABN0ZAY3_9ACTN</name>
<reference evidence="11 12" key="1">
    <citation type="journal article" date="2019" name="Int. J. Syst. Evol. Microbiol.">
        <title>The Global Catalogue of Microorganisms (GCM) 10K type strain sequencing project: providing services to taxonomists for standard genome sequencing and annotation.</title>
        <authorList>
            <consortium name="The Broad Institute Genomics Platform"/>
            <consortium name="The Broad Institute Genome Sequencing Center for Infectious Disease"/>
            <person name="Wu L."/>
            <person name="Ma J."/>
        </authorList>
    </citation>
    <scope>NUCLEOTIDE SEQUENCE [LARGE SCALE GENOMIC DNA]</scope>
    <source>
        <strain evidence="11 12">JCM 4805</strain>
    </source>
</reference>
<gene>
    <name evidence="11" type="ORF">GCM10010361_02200</name>
</gene>
<feature type="region of interest" description="Disordered" evidence="10">
    <location>
        <begin position="321"/>
        <end position="384"/>
    </location>
</feature>
<keyword evidence="6 9" id="KW-0326">Glycosidase</keyword>
<feature type="active site" evidence="8">
    <location>
        <position position="103"/>
    </location>
</feature>
<dbReference type="EMBL" id="BAAABY010000002">
    <property type="protein sequence ID" value="GAA0441786.1"/>
    <property type="molecule type" value="Genomic_DNA"/>
</dbReference>
<keyword evidence="2 9" id="KW-0378">Hydrolase</keyword>
<keyword evidence="12" id="KW-1185">Reference proteome</keyword>
<evidence type="ECO:0000256" key="6">
    <source>
        <dbReference type="ARBA" id="ARBA00023295"/>
    </source>
</evidence>
<dbReference type="SUPFAM" id="SSF51989">
    <property type="entry name" value="Glycosyl hydrolases family 6, cellulases"/>
    <property type="match status" value="1"/>
</dbReference>
<evidence type="ECO:0000256" key="4">
    <source>
        <dbReference type="ARBA" id="ARBA00023157"/>
    </source>
</evidence>
<evidence type="ECO:0000256" key="3">
    <source>
        <dbReference type="ARBA" id="ARBA00023001"/>
    </source>
</evidence>
<protein>
    <recommendedName>
        <fullName evidence="9">Glucanase</fullName>
        <ecNumber evidence="9">3.2.1.-</ecNumber>
    </recommendedName>
</protein>
<keyword evidence="3 9" id="KW-0136">Cellulose degradation</keyword>
<dbReference type="InterPro" id="IPR036434">
    <property type="entry name" value="Beta_cellobiohydrolase_sf"/>
</dbReference>
<dbReference type="InterPro" id="IPR001524">
    <property type="entry name" value="Glyco_hydro_6_CS"/>
</dbReference>
<feature type="chain" id="PRO_5044963811" description="Glucanase" evidence="9">
    <location>
        <begin position="21"/>
        <end position="384"/>
    </location>
</feature>